<protein>
    <submittedName>
        <fullName evidence="3">XdhC/CoxI family protein</fullName>
    </submittedName>
</protein>
<dbReference type="Pfam" id="PF02625">
    <property type="entry name" value="XdhC_CoxI"/>
    <property type="match status" value="1"/>
</dbReference>
<dbReference type="PANTHER" id="PTHR30388">
    <property type="entry name" value="ALDEHYDE OXIDOREDUCTASE MOLYBDENUM COFACTOR ASSEMBLY PROTEIN"/>
    <property type="match status" value="1"/>
</dbReference>
<dbReference type="InterPro" id="IPR036291">
    <property type="entry name" value="NAD(P)-bd_dom_sf"/>
</dbReference>
<evidence type="ECO:0000313" key="3">
    <source>
        <dbReference type="EMBL" id="MEJ5195189.1"/>
    </source>
</evidence>
<dbReference type="Pfam" id="PF13478">
    <property type="entry name" value="XdhC_C"/>
    <property type="match status" value="1"/>
</dbReference>
<feature type="domain" description="XdhC Rossmann" evidence="2">
    <location>
        <begin position="85"/>
        <end position="227"/>
    </location>
</feature>
<dbReference type="Gene3D" id="3.40.50.720">
    <property type="entry name" value="NAD(P)-binding Rossmann-like Domain"/>
    <property type="match status" value="1"/>
</dbReference>
<dbReference type="InterPro" id="IPR052698">
    <property type="entry name" value="MoCofactor_Util/Proc"/>
</dbReference>
<comment type="caution">
    <text evidence="3">The sequence shown here is derived from an EMBL/GenBank/DDBJ whole genome shotgun (WGS) entry which is preliminary data.</text>
</comment>
<dbReference type="RefSeq" id="WP_339394868.1">
    <property type="nucleotide sequence ID" value="NZ_JBBFGL010000002.1"/>
</dbReference>
<feature type="domain" description="XdhC- CoxI" evidence="1">
    <location>
        <begin position="254"/>
        <end position="319"/>
    </location>
</feature>
<organism evidence="3 4">
    <name type="scientific">Faecalibacterium wellingii</name>
    <dbReference type="NCBI Taxonomy" id="2929491"/>
    <lineage>
        <taxon>Bacteria</taxon>
        <taxon>Bacillati</taxon>
        <taxon>Bacillota</taxon>
        <taxon>Clostridia</taxon>
        <taxon>Eubacteriales</taxon>
        <taxon>Oscillospiraceae</taxon>
        <taxon>Faecalibacterium</taxon>
    </lineage>
</organism>
<sequence>MSKTPLYKMLQDVPSSGGWTLATLLDGSVSGSQLLLQAGKPVWQAGPADFMRRDLSGLQSCTATGVQLIEGQHVFVERFGAVPQLVVCGGGHVAAATVRLARLLGLPVLAIDDREEYAQQLRDAGADTVLCLPFEQALKQVPGSAETYFIVVTRAHAFDMICLEQILRKPAAYVGMMGSRGRSALVRRQLLEKGLEEKRVEALYAPIGLSIGSQTAEEIALSILAQVVSVKNARSQTEGFSSAILDAMAQADHTGQRAVLAVITARHGSTPREAGAKMLVLADGTVVGSVGGGIMEHRTILAAQEMLAGNTPAQQLMHFSADGKDEDAAAAACGGSMEIWLAILQAGEELK</sequence>
<name>A0AB35Y3Z4_9FIRM</name>
<dbReference type="PANTHER" id="PTHR30388:SF6">
    <property type="entry name" value="XANTHINE DEHYDROGENASE SUBUNIT A-RELATED"/>
    <property type="match status" value="1"/>
</dbReference>
<evidence type="ECO:0000259" key="2">
    <source>
        <dbReference type="Pfam" id="PF13478"/>
    </source>
</evidence>
<dbReference type="SUPFAM" id="SSF51735">
    <property type="entry name" value="NAD(P)-binding Rossmann-fold domains"/>
    <property type="match status" value="1"/>
</dbReference>
<evidence type="ECO:0000259" key="1">
    <source>
        <dbReference type="Pfam" id="PF02625"/>
    </source>
</evidence>
<proteinExistence type="predicted"/>
<dbReference type="InterPro" id="IPR027051">
    <property type="entry name" value="XdhC_Rossmann_dom"/>
</dbReference>
<dbReference type="InterPro" id="IPR003777">
    <property type="entry name" value="XdhC_CoxI"/>
</dbReference>
<dbReference type="AlphaFoldDB" id="A0AB35Y3Z4"/>
<dbReference type="EMBL" id="JBBFGL010000002">
    <property type="protein sequence ID" value="MEJ5195189.1"/>
    <property type="molecule type" value="Genomic_DNA"/>
</dbReference>
<evidence type="ECO:0000313" key="4">
    <source>
        <dbReference type="Proteomes" id="UP001373196"/>
    </source>
</evidence>
<reference evidence="3" key="1">
    <citation type="submission" date="2024-03" db="EMBL/GenBank/DDBJ databases">
        <authorList>
            <person name="Plomp N."/>
            <person name="Harmsen H.J."/>
        </authorList>
    </citation>
    <scope>NUCLEOTIDE SEQUENCE</scope>
    <source>
        <strain evidence="3">HTF-128</strain>
    </source>
</reference>
<dbReference type="Proteomes" id="UP001373196">
    <property type="component" value="Unassembled WGS sequence"/>
</dbReference>
<accession>A0AB35Y3Z4</accession>
<gene>
    <name evidence="3" type="ORF">WF834_03195</name>
</gene>